<evidence type="ECO:0000313" key="2">
    <source>
        <dbReference type="EMBL" id="KAK4874293.1"/>
    </source>
</evidence>
<evidence type="ECO:0000256" key="1">
    <source>
        <dbReference type="SAM" id="MobiDB-lite"/>
    </source>
</evidence>
<evidence type="ECO:0000313" key="3">
    <source>
        <dbReference type="Proteomes" id="UP001353858"/>
    </source>
</evidence>
<keyword evidence="3" id="KW-1185">Reference proteome</keyword>
<protein>
    <submittedName>
        <fullName evidence="2">Uncharacterized protein</fullName>
    </submittedName>
</protein>
<proteinExistence type="predicted"/>
<feature type="region of interest" description="Disordered" evidence="1">
    <location>
        <begin position="40"/>
        <end position="59"/>
    </location>
</feature>
<feature type="compositionally biased region" description="Basic and acidic residues" evidence="1">
    <location>
        <begin position="43"/>
        <end position="54"/>
    </location>
</feature>
<dbReference type="Proteomes" id="UP001353858">
    <property type="component" value="Unassembled WGS sequence"/>
</dbReference>
<reference evidence="3" key="1">
    <citation type="submission" date="2023-01" db="EMBL/GenBank/DDBJ databases">
        <title>Key to firefly adult light organ development and bioluminescence: homeobox transcription factors regulate luciferase expression and transportation to peroxisome.</title>
        <authorList>
            <person name="Fu X."/>
        </authorList>
    </citation>
    <scope>NUCLEOTIDE SEQUENCE [LARGE SCALE GENOMIC DNA]</scope>
</reference>
<accession>A0AAN7QDD1</accession>
<comment type="caution">
    <text evidence="2">The sequence shown here is derived from an EMBL/GenBank/DDBJ whole genome shotgun (WGS) entry which is preliminary data.</text>
</comment>
<name>A0AAN7QDD1_9COLE</name>
<dbReference type="EMBL" id="JARPUR010000006">
    <property type="protein sequence ID" value="KAK4874293.1"/>
    <property type="molecule type" value="Genomic_DNA"/>
</dbReference>
<organism evidence="2 3">
    <name type="scientific">Aquatica leii</name>
    <dbReference type="NCBI Taxonomy" id="1421715"/>
    <lineage>
        <taxon>Eukaryota</taxon>
        <taxon>Metazoa</taxon>
        <taxon>Ecdysozoa</taxon>
        <taxon>Arthropoda</taxon>
        <taxon>Hexapoda</taxon>
        <taxon>Insecta</taxon>
        <taxon>Pterygota</taxon>
        <taxon>Neoptera</taxon>
        <taxon>Endopterygota</taxon>
        <taxon>Coleoptera</taxon>
        <taxon>Polyphaga</taxon>
        <taxon>Elateriformia</taxon>
        <taxon>Elateroidea</taxon>
        <taxon>Lampyridae</taxon>
        <taxon>Luciolinae</taxon>
        <taxon>Aquatica</taxon>
    </lineage>
</organism>
<gene>
    <name evidence="2" type="ORF">RN001_013653</name>
</gene>
<sequence>MLVDARSTKKIRIEPDKCHLPLKYSNLDYSSVRYKSTSYSTKFSDRNGPEHDGNPSDGSLTVLRQVTELKFEVNKMPLQINRIEKLLSSFMTENVLGEGDNDGDFLNNILLGSVEAINSFDSEIKSDKRKFKKLLSSFNYFFGL</sequence>
<dbReference type="AlphaFoldDB" id="A0AAN7QDD1"/>